<accession>J3LWX0</accession>
<protein>
    <recommendedName>
        <fullName evidence="6">Pentacotripeptide-repeat region of PRORP domain-containing protein</fullName>
    </recommendedName>
</protein>
<feature type="repeat" description="PPR" evidence="3">
    <location>
        <begin position="130"/>
        <end position="164"/>
    </location>
</feature>
<evidence type="ECO:0000256" key="3">
    <source>
        <dbReference type="PROSITE-ProRule" id="PRU00708"/>
    </source>
</evidence>
<dbReference type="InterPro" id="IPR051222">
    <property type="entry name" value="PPR/CCM1_RNA-binding"/>
</dbReference>
<dbReference type="Gramene" id="OB04G16450.1">
    <property type="protein sequence ID" value="OB04G16450.1"/>
    <property type="gene ID" value="OB04G16450"/>
</dbReference>
<reference evidence="4" key="1">
    <citation type="journal article" date="2013" name="Nat. Commun.">
        <title>Whole-genome sequencing of Oryza brachyantha reveals mechanisms underlying Oryza genome evolution.</title>
        <authorList>
            <person name="Chen J."/>
            <person name="Huang Q."/>
            <person name="Gao D."/>
            <person name="Wang J."/>
            <person name="Lang Y."/>
            <person name="Liu T."/>
            <person name="Li B."/>
            <person name="Bai Z."/>
            <person name="Luis Goicoechea J."/>
            <person name="Liang C."/>
            <person name="Chen C."/>
            <person name="Zhang W."/>
            <person name="Sun S."/>
            <person name="Liao Y."/>
            <person name="Zhang X."/>
            <person name="Yang L."/>
            <person name="Song C."/>
            <person name="Wang M."/>
            <person name="Shi J."/>
            <person name="Liu G."/>
            <person name="Liu J."/>
            <person name="Zhou H."/>
            <person name="Zhou W."/>
            <person name="Yu Q."/>
            <person name="An N."/>
            <person name="Chen Y."/>
            <person name="Cai Q."/>
            <person name="Wang B."/>
            <person name="Liu B."/>
            <person name="Min J."/>
            <person name="Huang Y."/>
            <person name="Wu H."/>
            <person name="Li Z."/>
            <person name="Zhang Y."/>
            <person name="Yin Y."/>
            <person name="Song W."/>
            <person name="Jiang J."/>
            <person name="Jackson S.A."/>
            <person name="Wing R.A."/>
            <person name="Wang J."/>
            <person name="Chen M."/>
        </authorList>
    </citation>
    <scope>NUCLEOTIDE SEQUENCE [LARGE SCALE GENOMIC DNA]</scope>
    <source>
        <strain evidence="4">cv. IRGC 101232</strain>
    </source>
</reference>
<sequence>MSHPRLSPLFAAAETSSAPASRAAYAAFRQRLRSGTLGPEDARRVFDELLPRAPADAFNVLLADLARAPPSAACQDGPALAIELFKRMDRRASPTIHTYGILISCYRRAHWPGLGFAVFGRLLRTGLRLNMVVYNSLIDCFSKDGKVDKAYQLLHDMKELGIMRM</sequence>
<reference evidence="4" key="2">
    <citation type="submission" date="2013-04" db="UniProtKB">
        <authorList>
            <consortium name="EnsemblPlants"/>
        </authorList>
    </citation>
    <scope>IDENTIFICATION</scope>
</reference>
<dbReference type="NCBIfam" id="TIGR00756">
    <property type="entry name" value="PPR"/>
    <property type="match status" value="1"/>
</dbReference>
<dbReference type="AlphaFoldDB" id="J3LWX0"/>
<dbReference type="Gene3D" id="1.25.40.10">
    <property type="entry name" value="Tetratricopeptide repeat domain"/>
    <property type="match status" value="1"/>
</dbReference>
<dbReference type="PANTHER" id="PTHR47942">
    <property type="entry name" value="TETRATRICOPEPTIDE REPEAT (TPR)-LIKE SUPERFAMILY PROTEIN-RELATED"/>
    <property type="match status" value="1"/>
</dbReference>
<evidence type="ECO:0000313" key="4">
    <source>
        <dbReference type="EnsemblPlants" id="OB04G16450.1"/>
    </source>
</evidence>
<proteinExistence type="predicted"/>
<dbReference type="EnsemblPlants" id="OB04G16450.1">
    <property type="protein sequence ID" value="OB04G16450.1"/>
    <property type="gene ID" value="OB04G16450"/>
</dbReference>
<keyword evidence="5" id="KW-1185">Reference proteome</keyword>
<keyword evidence="2" id="KW-0809">Transit peptide</keyword>
<evidence type="ECO:0000313" key="5">
    <source>
        <dbReference type="Proteomes" id="UP000006038"/>
    </source>
</evidence>
<organism evidence="4">
    <name type="scientific">Oryza brachyantha</name>
    <name type="common">malo sina</name>
    <dbReference type="NCBI Taxonomy" id="4533"/>
    <lineage>
        <taxon>Eukaryota</taxon>
        <taxon>Viridiplantae</taxon>
        <taxon>Streptophyta</taxon>
        <taxon>Embryophyta</taxon>
        <taxon>Tracheophyta</taxon>
        <taxon>Spermatophyta</taxon>
        <taxon>Magnoliopsida</taxon>
        <taxon>Liliopsida</taxon>
        <taxon>Poales</taxon>
        <taxon>Poaceae</taxon>
        <taxon>BOP clade</taxon>
        <taxon>Oryzoideae</taxon>
        <taxon>Oryzeae</taxon>
        <taxon>Oryzinae</taxon>
        <taxon>Oryza</taxon>
    </lineage>
</organism>
<keyword evidence="1" id="KW-0677">Repeat</keyword>
<dbReference type="Proteomes" id="UP000006038">
    <property type="component" value="Chromosome 4"/>
</dbReference>
<dbReference type="OMA" id="FRVNAIT"/>
<evidence type="ECO:0008006" key="6">
    <source>
        <dbReference type="Google" id="ProtNLM"/>
    </source>
</evidence>
<dbReference type="PROSITE" id="PS51375">
    <property type="entry name" value="PPR"/>
    <property type="match status" value="1"/>
</dbReference>
<evidence type="ECO:0000256" key="1">
    <source>
        <dbReference type="ARBA" id="ARBA00022737"/>
    </source>
</evidence>
<dbReference type="InterPro" id="IPR002885">
    <property type="entry name" value="PPR_rpt"/>
</dbReference>
<dbReference type="InterPro" id="IPR011990">
    <property type="entry name" value="TPR-like_helical_dom_sf"/>
</dbReference>
<dbReference type="Pfam" id="PF12854">
    <property type="entry name" value="PPR_1"/>
    <property type="match status" value="1"/>
</dbReference>
<name>J3LWX0_ORYBR</name>
<evidence type="ECO:0000256" key="2">
    <source>
        <dbReference type="ARBA" id="ARBA00022946"/>
    </source>
</evidence>
<dbReference type="HOGENOM" id="CLU_1613367_0_0_1"/>